<feature type="compositionally biased region" description="Low complexity" evidence="1">
    <location>
        <begin position="46"/>
        <end position="57"/>
    </location>
</feature>
<sequence>MHVHIVHLGTNKFTIYAPHNLAPSPTLAPCKGSSARAQGREQRVRSSNSSPSASPQT</sequence>
<proteinExistence type="predicted"/>
<feature type="region of interest" description="Disordered" evidence="1">
    <location>
        <begin position="27"/>
        <end position="57"/>
    </location>
</feature>
<dbReference type="AlphaFoldDB" id="A0A2P2JH22"/>
<reference evidence="2" key="1">
    <citation type="submission" date="2018-02" db="EMBL/GenBank/DDBJ databases">
        <title>Rhizophora mucronata_Transcriptome.</title>
        <authorList>
            <person name="Meera S.P."/>
            <person name="Sreeshan A."/>
            <person name="Augustine A."/>
        </authorList>
    </citation>
    <scope>NUCLEOTIDE SEQUENCE</scope>
    <source>
        <tissue evidence="2">Leaf</tissue>
    </source>
</reference>
<evidence type="ECO:0000313" key="2">
    <source>
        <dbReference type="EMBL" id="MBW92782.1"/>
    </source>
</evidence>
<evidence type="ECO:0000256" key="1">
    <source>
        <dbReference type="SAM" id="MobiDB-lite"/>
    </source>
</evidence>
<organism evidence="2">
    <name type="scientific">Rhizophora mucronata</name>
    <name type="common">Asiatic mangrove</name>
    <dbReference type="NCBI Taxonomy" id="61149"/>
    <lineage>
        <taxon>Eukaryota</taxon>
        <taxon>Viridiplantae</taxon>
        <taxon>Streptophyta</taxon>
        <taxon>Embryophyta</taxon>
        <taxon>Tracheophyta</taxon>
        <taxon>Spermatophyta</taxon>
        <taxon>Magnoliopsida</taxon>
        <taxon>eudicotyledons</taxon>
        <taxon>Gunneridae</taxon>
        <taxon>Pentapetalae</taxon>
        <taxon>rosids</taxon>
        <taxon>fabids</taxon>
        <taxon>Malpighiales</taxon>
        <taxon>Rhizophoraceae</taxon>
        <taxon>Rhizophora</taxon>
    </lineage>
</organism>
<name>A0A2P2JH22_RHIMU</name>
<dbReference type="EMBL" id="GGEC01012299">
    <property type="protein sequence ID" value="MBW92782.1"/>
    <property type="molecule type" value="Transcribed_RNA"/>
</dbReference>
<accession>A0A2P2JH22</accession>
<protein>
    <submittedName>
        <fullName evidence="2">Uncharacterized protein</fullName>
    </submittedName>
</protein>